<dbReference type="AlphaFoldDB" id="A0A370G278"/>
<dbReference type="GO" id="GO:0008757">
    <property type="term" value="F:S-adenosylmethionine-dependent methyltransferase activity"/>
    <property type="evidence" value="ECO:0007669"/>
    <property type="project" value="InterPro"/>
</dbReference>
<feature type="domain" description="Methyltransferase" evidence="1">
    <location>
        <begin position="47"/>
        <end position="139"/>
    </location>
</feature>
<dbReference type="SUPFAM" id="SSF53335">
    <property type="entry name" value="S-adenosyl-L-methionine-dependent methyltransferases"/>
    <property type="match status" value="1"/>
</dbReference>
<accession>A0A370G278</accession>
<keyword evidence="2" id="KW-0808">Transferase</keyword>
<dbReference type="InterPro" id="IPR029063">
    <property type="entry name" value="SAM-dependent_MTases_sf"/>
</dbReference>
<dbReference type="InterPro" id="IPR041698">
    <property type="entry name" value="Methyltransf_25"/>
</dbReference>
<gene>
    <name evidence="3" type="ORF">C7453_107132</name>
    <name evidence="2" type="ORF">HLH32_12080</name>
</gene>
<keyword evidence="4" id="KW-1185">Reference proteome</keyword>
<dbReference type="GO" id="GO:0009312">
    <property type="term" value="P:oligosaccharide biosynthetic process"/>
    <property type="evidence" value="ECO:0007669"/>
    <property type="project" value="InterPro"/>
</dbReference>
<dbReference type="Gene3D" id="3.40.50.150">
    <property type="entry name" value="Vaccinia Virus protein VP39"/>
    <property type="match status" value="1"/>
</dbReference>
<dbReference type="Pfam" id="PF13649">
    <property type="entry name" value="Methyltransf_25"/>
    <property type="match status" value="1"/>
</dbReference>
<dbReference type="Proteomes" id="UP000562982">
    <property type="component" value="Unassembled WGS sequence"/>
</dbReference>
<name>A0A370G278_GLULI</name>
<dbReference type="EMBL" id="QQAW01000007">
    <property type="protein sequence ID" value="RDI37086.1"/>
    <property type="molecule type" value="Genomic_DNA"/>
</dbReference>
<proteinExistence type="predicted"/>
<reference evidence="2 5" key="2">
    <citation type="submission" date="2020-04" db="EMBL/GenBank/DDBJ databases">
        <title>Description of novel Gluconacetobacter.</title>
        <authorList>
            <person name="Sombolestani A."/>
        </authorList>
    </citation>
    <scope>NUCLEOTIDE SEQUENCE [LARGE SCALE GENOMIC DNA]</scope>
    <source>
        <strain evidence="2 5">LMG 1382</strain>
    </source>
</reference>
<dbReference type="Proteomes" id="UP000254958">
    <property type="component" value="Unassembled WGS sequence"/>
</dbReference>
<evidence type="ECO:0000313" key="3">
    <source>
        <dbReference type="EMBL" id="RDI37086.1"/>
    </source>
</evidence>
<dbReference type="OrthoDB" id="116799at2"/>
<evidence type="ECO:0000313" key="4">
    <source>
        <dbReference type="Proteomes" id="UP000254958"/>
    </source>
</evidence>
<dbReference type="RefSeq" id="WP_114727989.1">
    <property type="nucleotide sequence ID" value="NZ_BJMI01000011.1"/>
</dbReference>
<keyword evidence="2" id="KW-0489">Methyltransferase</keyword>
<reference evidence="3 4" key="1">
    <citation type="submission" date="2018-07" db="EMBL/GenBank/DDBJ databases">
        <title>Genomic Encyclopedia of Type Strains, Phase IV (KMG-IV): sequencing the most valuable type-strain genomes for metagenomic binning, comparative biology and taxonomic classification.</title>
        <authorList>
            <person name="Goeker M."/>
        </authorList>
    </citation>
    <scope>NUCLEOTIDE SEQUENCE [LARGE SCALE GENOMIC DNA]</scope>
    <source>
        <strain evidence="3 4">DSM 5603</strain>
    </source>
</reference>
<comment type="caution">
    <text evidence="3">The sequence shown here is derived from an EMBL/GenBank/DDBJ whole genome shotgun (WGS) entry which is preliminary data.</text>
</comment>
<organism evidence="3 4">
    <name type="scientific">Gluconacetobacter liquefaciens</name>
    <name type="common">Acetobacter liquefaciens</name>
    <dbReference type="NCBI Taxonomy" id="89584"/>
    <lineage>
        <taxon>Bacteria</taxon>
        <taxon>Pseudomonadati</taxon>
        <taxon>Pseudomonadota</taxon>
        <taxon>Alphaproteobacteria</taxon>
        <taxon>Acetobacterales</taxon>
        <taxon>Acetobacteraceae</taxon>
        <taxon>Gluconacetobacter</taxon>
    </lineage>
</organism>
<protein>
    <submittedName>
        <fullName evidence="2">Class I SAM-dependent methyltransferase</fullName>
    </submittedName>
    <submittedName>
        <fullName evidence="3">Nodulation protein S (NodS)</fullName>
    </submittedName>
</protein>
<sequence length="204" mass="22683">MSERTARFDRLYAGDIDPWQFRSSVYERDKYRATMDALPRPRYALAIEAGCSIGELTRLLSWRCDRVIGIDVSSIALEEAVRRNADRPNTTFRQGELPAAWAAEYPVDLIVLSEVLYFLAPQEIEDLANRVAAHWCPGGDCVLVNYLGPTAEALQGAEAADLFIAAMTAQPDVRSTIRVTKDRYRLDLLTRGISPPAYAAGSGR</sequence>
<dbReference type="EMBL" id="JABEQI010000006">
    <property type="protein sequence ID" value="MBB2187109.1"/>
    <property type="molecule type" value="Genomic_DNA"/>
</dbReference>
<dbReference type="CDD" id="cd02440">
    <property type="entry name" value="AdoMet_MTases"/>
    <property type="match status" value="1"/>
</dbReference>
<evidence type="ECO:0000259" key="1">
    <source>
        <dbReference type="Pfam" id="PF13649"/>
    </source>
</evidence>
<evidence type="ECO:0000313" key="5">
    <source>
        <dbReference type="Proteomes" id="UP000562982"/>
    </source>
</evidence>
<dbReference type="GO" id="GO:0032259">
    <property type="term" value="P:methylation"/>
    <property type="evidence" value="ECO:0007669"/>
    <property type="project" value="UniProtKB-KW"/>
</dbReference>
<evidence type="ECO:0000313" key="2">
    <source>
        <dbReference type="EMBL" id="MBB2187109.1"/>
    </source>
</evidence>